<protein>
    <submittedName>
        <fullName evidence="2">Uncharacterized protein</fullName>
    </submittedName>
</protein>
<keyword evidence="3" id="KW-1185">Reference proteome</keyword>
<reference evidence="2 3" key="1">
    <citation type="journal article" date="2010" name="Science">
        <title>Genomic comparison of the ants Camponotus floridanus and Harpegnathos saltator.</title>
        <authorList>
            <person name="Bonasio R."/>
            <person name="Zhang G."/>
            <person name="Ye C."/>
            <person name="Mutti N.S."/>
            <person name="Fang X."/>
            <person name="Qin N."/>
            <person name="Donahue G."/>
            <person name="Yang P."/>
            <person name="Li Q."/>
            <person name="Li C."/>
            <person name="Zhang P."/>
            <person name="Huang Z."/>
            <person name="Berger S.L."/>
            <person name="Reinberg D."/>
            <person name="Wang J."/>
            <person name="Liebig J."/>
        </authorList>
    </citation>
    <scope>NUCLEOTIDE SEQUENCE [LARGE SCALE GENOMIC DNA]</scope>
    <source>
        <strain evidence="2 3">R22 G/1</strain>
    </source>
</reference>
<dbReference type="OMA" id="PNFTQLY"/>
<proteinExistence type="predicted"/>
<feature type="non-terminal residue" evidence="2">
    <location>
        <position position="1"/>
    </location>
</feature>
<name>E2B822_HARSA</name>
<dbReference type="Proteomes" id="UP000008237">
    <property type="component" value="Unassembled WGS sequence"/>
</dbReference>
<sequence>YKQFTGSVHVMKAVASDMVLTFCSRNPNFTQLYSLLLSREHTLQKSDKRGVHNLLGRRGLKIVSIRETCVNGGAAGTRRDALDFLVGWATLVGLLSSSFLFKPWQ</sequence>
<keyword evidence="1" id="KW-0472">Membrane</keyword>
<feature type="transmembrane region" description="Helical" evidence="1">
    <location>
        <begin position="81"/>
        <end position="101"/>
    </location>
</feature>
<keyword evidence="1" id="KW-1133">Transmembrane helix</keyword>
<evidence type="ECO:0000313" key="3">
    <source>
        <dbReference type="Proteomes" id="UP000008237"/>
    </source>
</evidence>
<organism evidence="3">
    <name type="scientific">Harpegnathos saltator</name>
    <name type="common">Jerdon's jumping ant</name>
    <dbReference type="NCBI Taxonomy" id="610380"/>
    <lineage>
        <taxon>Eukaryota</taxon>
        <taxon>Metazoa</taxon>
        <taxon>Ecdysozoa</taxon>
        <taxon>Arthropoda</taxon>
        <taxon>Hexapoda</taxon>
        <taxon>Insecta</taxon>
        <taxon>Pterygota</taxon>
        <taxon>Neoptera</taxon>
        <taxon>Endopterygota</taxon>
        <taxon>Hymenoptera</taxon>
        <taxon>Apocrita</taxon>
        <taxon>Aculeata</taxon>
        <taxon>Formicoidea</taxon>
        <taxon>Formicidae</taxon>
        <taxon>Ponerinae</taxon>
        <taxon>Ponerini</taxon>
        <taxon>Harpegnathos</taxon>
    </lineage>
</organism>
<keyword evidence="1" id="KW-0812">Transmembrane</keyword>
<accession>E2B822</accession>
<evidence type="ECO:0000313" key="2">
    <source>
        <dbReference type="EMBL" id="EFN88164.1"/>
    </source>
</evidence>
<dbReference type="InParanoid" id="E2B822"/>
<dbReference type="AlphaFoldDB" id="E2B822"/>
<dbReference type="EMBL" id="GL446273">
    <property type="protein sequence ID" value="EFN88164.1"/>
    <property type="molecule type" value="Genomic_DNA"/>
</dbReference>
<gene>
    <name evidence="2" type="ORF">EAI_15700</name>
</gene>
<dbReference type="OrthoDB" id="6615450at2759"/>
<evidence type="ECO:0000256" key="1">
    <source>
        <dbReference type="SAM" id="Phobius"/>
    </source>
</evidence>